<dbReference type="Pfam" id="PF00172">
    <property type="entry name" value="Zn_clus"/>
    <property type="match status" value="1"/>
</dbReference>
<dbReference type="InterPro" id="IPR001138">
    <property type="entry name" value="Zn2Cys6_DnaBD"/>
</dbReference>
<dbReference type="GO" id="GO:0000981">
    <property type="term" value="F:DNA-binding transcription factor activity, RNA polymerase II-specific"/>
    <property type="evidence" value="ECO:0007669"/>
    <property type="project" value="InterPro"/>
</dbReference>
<evidence type="ECO:0000256" key="3">
    <source>
        <dbReference type="ARBA" id="ARBA00023163"/>
    </source>
</evidence>
<organism evidence="6 7">
    <name type="scientific">Phanerochaete sordida</name>
    <dbReference type="NCBI Taxonomy" id="48140"/>
    <lineage>
        <taxon>Eukaryota</taxon>
        <taxon>Fungi</taxon>
        <taxon>Dikarya</taxon>
        <taxon>Basidiomycota</taxon>
        <taxon>Agaricomycotina</taxon>
        <taxon>Agaricomycetes</taxon>
        <taxon>Polyporales</taxon>
        <taxon>Phanerochaetaceae</taxon>
        <taxon>Phanerochaete</taxon>
    </lineage>
</organism>
<dbReference type="CDD" id="cd00067">
    <property type="entry name" value="GAL4"/>
    <property type="match status" value="1"/>
</dbReference>
<dbReference type="PANTHER" id="PTHR31069">
    <property type="entry name" value="OLEATE-ACTIVATED TRANSCRIPTION FACTOR 1-RELATED"/>
    <property type="match status" value="1"/>
</dbReference>
<evidence type="ECO:0000256" key="4">
    <source>
        <dbReference type="ARBA" id="ARBA00023242"/>
    </source>
</evidence>
<keyword evidence="2" id="KW-0238">DNA-binding</keyword>
<evidence type="ECO:0000313" key="7">
    <source>
        <dbReference type="Proteomes" id="UP000703269"/>
    </source>
</evidence>
<dbReference type="Proteomes" id="UP000703269">
    <property type="component" value="Unassembled WGS sequence"/>
</dbReference>
<feature type="domain" description="Zn(2)-C6 fungal-type" evidence="5">
    <location>
        <begin position="34"/>
        <end position="65"/>
    </location>
</feature>
<evidence type="ECO:0000256" key="2">
    <source>
        <dbReference type="ARBA" id="ARBA00023125"/>
    </source>
</evidence>
<dbReference type="GO" id="GO:0008270">
    <property type="term" value="F:zinc ion binding"/>
    <property type="evidence" value="ECO:0007669"/>
    <property type="project" value="InterPro"/>
</dbReference>
<dbReference type="Gene3D" id="4.10.240.10">
    <property type="entry name" value="Zn(2)-C6 fungal-type DNA-binding domain"/>
    <property type="match status" value="1"/>
</dbReference>
<evidence type="ECO:0000259" key="5">
    <source>
        <dbReference type="PROSITE" id="PS50048"/>
    </source>
</evidence>
<name>A0A9P3LHW0_9APHY</name>
<dbReference type="PROSITE" id="PS50048">
    <property type="entry name" value="ZN2_CY6_FUNGAL_2"/>
    <property type="match status" value="1"/>
</dbReference>
<dbReference type="PROSITE" id="PS00463">
    <property type="entry name" value="ZN2_CY6_FUNGAL_1"/>
    <property type="match status" value="1"/>
</dbReference>
<dbReference type="GO" id="GO:0003677">
    <property type="term" value="F:DNA binding"/>
    <property type="evidence" value="ECO:0007669"/>
    <property type="project" value="UniProtKB-KW"/>
</dbReference>
<evidence type="ECO:0000256" key="1">
    <source>
        <dbReference type="ARBA" id="ARBA00023015"/>
    </source>
</evidence>
<dbReference type="InterPro" id="IPR050675">
    <property type="entry name" value="OAF3"/>
</dbReference>
<dbReference type="InterPro" id="IPR036864">
    <property type="entry name" value="Zn2-C6_fun-type_DNA-bd_sf"/>
</dbReference>
<comment type="caution">
    <text evidence="6">The sequence shown here is derived from an EMBL/GenBank/DDBJ whole genome shotgun (WGS) entry which is preliminary data.</text>
</comment>
<dbReference type="OrthoDB" id="2778926at2759"/>
<dbReference type="SMART" id="SM00066">
    <property type="entry name" value="GAL4"/>
    <property type="match status" value="1"/>
</dbReference>
<dbReference type="SUPFAM" id="SSF57701">
    <property type="entry name" value="Zn2/Cys6 DNA-binding domain"/>
    <property type="match status" value="1"/>
</dbReference>
<dbReference type="EMBL" id="BPQB01000054">
    <property type="protein sequence ID" value="GJE95936.1"/>
    <property type="molecule type" value="Genomic_DNA"/>
</dbReference>
<sequence>MPSEQDVITDTTAENDIVFEVEDVESIRVRTTQSCLNCHTSKRKCDRKRPCQRCIQLGLVGLCVYEVDSIVVEEVYETRVHTDSAAK</sequence>
<evidence type="ECO:0000313" key="6">
    <source>
        <dbReference type="EMBL" id="GJE95936.1"/>
    </source>
</evidence>
<keyword evidence="4" id="KW-0539">Nucleus</keyword>
<proteinExistence type="predicted"/>
<dbReference type="AlphaFoldDB" id="A0A9P3LHW0"/>
<keyword evidence="3" id="KW-0804">Transcription</keyword>
<protein>
    <submittedName>
        <fullName evidence="6">Zn(II)2Cys6 transcription factor</fullName>
    </submittedName>
</protein>
<accession>A0A9P3LHW0</accession>
<keyword evidence="1" id="KW-0805">Transcription regulation</keyword>
<keyword evidence="7" id="KW-1185">Reference proteome</keyword>
<reference evidence="6 7" key="1">
    <citation type="submission" date="2021-08" db="EMBL/GenBank/DDBJ databases">
        <title>Draft Genome Sequence of Phanerochaete sordida strain YK-624.</title>
        <authorList>
            <person name="Mori T."/>
            <person name="Dohra H."/>
            <person name="Suzuki T."/>
            <person name="Kawagishi H."/>
            <person name="Hirai H."/>
        </authorList>
    </citation>
    <scope>NUCLEOTIDE SEQUENCE [LARGE SCALE GENOMIC DNA]</scope>
    <source>
        <strain evidence="6 7">YK-624</strain>
    </source>
</reference>
<gene>
    <name evidence="6" type="ORF">PsYK624_121280</name>
</gene>
<dbReference type="PANTHER" id="PTHR31069:SF32">
    <property type="entry name" value="ARGININE METABOLISM REGULATION PROTEIN II"/>
    <property type="match status" value="1"/>
</dbReference>